<evidence type="ECO:0000259" key="8">
    <source>
        <dbReference type="SMART" id="SM00694"/>
    </source>
</evidence>
<comment type="caution">
    <text evidence="9">The sequence shown here is derived from an EMBL/GenBank/DDBJ whole genome shotgun (WGS) entry which is preliminary data.</text>
</comment>
<evidence type="ECO:0000313" key="10">
    <source>
        <dbReference type="Proteomes" id="UP000193560"/>
    </source>
</evidence>
<keyword evidence="10" id="KW-1185">Reference proteome</keyword>
<name>A0A1X2I4F1_9FUNG</name>
<dbReference type="SMART" id="SM00694">
    <property type="entry name" value="DysFC"/>
    <property type="match status" value="1"/>
</dbReference>
<evidence type="ECO:0000313" key="9">
    <source>
        <dbReference type="EMBL" id="ORZ09193.1"/>
    </source>
</evidence>
<dbReference type="GO" id="GO:0012505">
    <property type="term" value="C:endomembrane system"/>
    <property type="evidence" value="ECO:0007669"/>
    <property type="project" value="UniProtKB-SubCell"/>
</dbReference>
<dbReference type="AlphaFoldDB" id="A0A1X2I4F1"/>
<feature type="region of interest" description="Disordered" evidence="6">
    <location>
        <begin position="480"/>
        <end position="505"/>
    </location>
</feature>
<dbReference type="PANTHER" id="PTHR31679:SF2">
    <property type="entry name" value="PEROXISOMAL MEMBRANE PROTEIN PEX30-RELATED"/>
    <property type="match status" value="1"/>
</dbReference>
<keyword evidence="5" id="KW-0175">Coiled coil</keyword>
<sequence length="505" mass="58236">MSLNRQNKTMASMTNKQSFSSPYSLDTLDNIPPIILKLFVSLGPLLQAIRQALDIIQWRSTSPRQSILTLLLWNCFCFWTWPVLALGIPMIILYKLASDWLRIRTTRTRRDRLERALLQQLEKQKQQHQDQDHEDDERLLSQRLQQQREAEEEELISRKIQPHDQVSLDDTLQNVIAINAFVDRFTSGCRFILDNYLDGSRCEILIATLGVLVYAIPAWLLVVFALGSNGTFALLGSIALLWYSPWTHVIMMAVRRYALLRYAVSIAWAYSVALVTSWKAFNFLGSLATTQSSSSSTATSNDKPWRKWLSYVWNRAGSEKRAMISSLKGQDNGADDTGSQQKQTTKCEMVFQFEVYENQRWWLGANWTSNMLSTERGPWTDNQLTAISSKEEFKLPQPVEKTAITGQRNDVKQVTIKTWNWADSDWWVDMTGELDGRVDHGGWEYGNNAWHHLTGMPAMQTFTRRRRWCRRARLVERLQQQSVGVETESSTSQNQANDTGLRHRS</sequence>
<protein>
    <submittedName>
        <fullName evidence="9">Peroxin/Dysferlin domain-containing protein</fullName>
    </submittedName>
</protein>
<evidence type="ECO:0000256" key="6">
    <source>
        <dbReference type="SAM" id="MobiDB-lite"/>
    </source>
</evidence>
<evidence type="ECO:0000256" key="4">
    <source>
        <dbReference type="ARBA" id="ARBA00023136"/>
    </source>
</evidence>
<dbReference type="InterPro" id="IPR006614">
    <property type="entry name" value="Peroxin/Ferlin"/>
</dbReference>
<keyword evidence="2 7" id="KW-0812">Transmembrane</keyword>
<proteinExistence type="predicted"/>
<keyword evidence="3 7" id="KW-1133">Transmembrane helix</keyword>
<reference evidence="9 10" key="1">
    <citation type="submission" date="2016-07" db="EMBL/GenBank/DDBJ databases">
        <title>Pervasive Adenine N6-methylation of Active Genes in Fungi.</title>
        <authorList>
            <consortium name="DOE Joint Genome Institute"/>
            <person name="Mondo S.J."/>
            <person name="Dannebaum R.O."/>
            <person name="Kuo R.C."/>
            <person name="Labutti K."/>
            <person name="Haridas S."/>
            <person name="Kuo A."/>
            <person name="Salamov A."/>
            <person name="Ahrendt S.R."/>
            <person name="Lipzen A."/>
            <person name="Sullivan W."/>
            <person name="Andreopoulos W.B."/>
            <person name="Clum A."/>
            <person name="Lindquist E."/>
            <person name="Daum C."/>
            <person name="Ramamoorthy G.K."/>
            <person name="Gryganskyi A."/>
            <person name="Culley D."/>
            <person name="Magnuson J.K."/>
            <person name="James T.Y."/>
            <person name="O'Malley M.A."/>
            <person name="Stajich J.E."/>
            <person name="Spatafora J.W."/>
            <person name="Visel A."/>
            <person name="Grigoriev I.V."/>
        </authorList>
    </citation>
    <scope>NUCLEOTIDE SEQUENCE [LARGE SCALE GENOMIC DNA]</scope>
    <source>
        <strain evidence="9 10">NRRL 1336</strain>
    </source>
</reference>
<accession>A0A1X2I4F1</accession>
<dbReference type="STRING" id="90262.A0A1X2I4F1"/>
<feature type="compositionally biased region" description="Polar residues" evidence="6">
    <location>
        <begin position="480"/>
        <end position="498"/>
    </location>
</feature>
<dbReference type="InterPro" id="IPR052646">
    <property type="entry name" value="Peroxisomal_PEX28-32"/>
</dbReference>
<keyword evidence="4 7" id="KW-0472">Membrane</keyword>
<organism evidence="9 10">
    <name type="scientific">Absidia repens</name>
    <dbReference type="NCBI Taxonomy" id="90262"/>
    <lineage>
        <taxon>Eukaryota</taxon>
        <taxon>Fungi</taxon>
        <taxon>Fungi incertae sedis</taxon>
        <taxon>Mucoromycota</taxon>
        <taxon>Mucoromycotina</taxon>
        <taxon>Mucoromycetes</taxon>
        <taxon>Mucorales</taxon>
        <taxon>Cunninghamellaceae</taxon>
        <taxon>Absidia</taxon>
    </lineage>
</organism>
<gene>
    <name evidence="9" type="ORF">BCR42DRAFT_423926</name>
</gene>
<feature type="transmembrane region" description="Helical" evidence="7">
    <location>
        <begin position="71"/>
        <end position="94"/>
    </location>
</feature>
<dbReference type="PANTHER" id="PTHR31679">
    <property type="entry name" value="PEROXISOMAL MEMBRANE PROTEIN PEX30-RELATED"/>
    <property type="match status" value="1"/>
</dbReference>
<dbReference type="GO" id="GO:0007031">
    <property type="term" value="P:peroxisome organization"/>
    <property type="evidence" value="ECO:0007669"/>
    <property type="project" value="UniProtKB-ARBA"/>
</dbReference>
<feature type="transmembrane region" description="Helical" evidence="7">
    <location>
        <begin position="204"/>
        <end position="226"/>
    </location>
</feature>
<feature type="transmembrane region" description="Helical" evidence="7">
    <location>
        <begin position="232"/>
        <end position="252"/>
    </location>
</feature>
<evidence type="ECO:0000256" key="3">
    <source>
        <dbReference type="ARBA" id="ARBA00022989"/>
    </source>
</evidence>
<feature type="domain" description="Peroxin/Ferlin" evidence="8">
    <location>
        <begin position="442"/>
        <end position="475"/>
    </location>
</feature>
<feature type="coiled-coil region" evidence="5">
    <location>
        <begin position="118"/>
        <end position="154"/>
    </location>
</feature>
<dbReference type="GO" id="GO:0005778">
    <property type="term" value="C:peroxisomal membrane"/>
    <property type="evidence" value="ECO:0007669"/>
    <property type="project" value="TreeGrafter"/>
</dbReference>
<comment type="subcellular location">
    <subcellularLocation>
        <location evidence="1">Endomembrane system</location>
        <topology evidence="1">Multi-pass membrane protein</topology>
    </subcellularLocation>
</comment>
<feature type="transmembrane region" description="Helical" evidence="7">
    <location>
        <begin position="259"/>
        <end position="281"/>
    </location>
</feature>
<evidence type="ECO:0000256" key="1">
    <source>
        <dbReference type="ARBA" id="ARBA00004127"/>
    </source>
</evidence>
<evidence type="ECO:0000256" key="7">
    <source>
        <dbReference type="SAM" id="Phobius"/>
    </source>
</evidence>
<dbReference type="Proteomes" id="UP000193560">
    <property type="component" value="Unassembled WGS sequence"/>
</dbReference>
<evidence type="ECO:0000256" key="2">
    <source>
        <dbReference type="ARBA" id="ARBA00022692"/>
    </source>
</evidence>
<dbReference type="OrthoDB" id="5586090at2759"/>
<dbReference type="EMBL" id="MCGE01000028">
    <property type="protein sequence ID" value="ORZ09193.1"/>
    <property type="molecule type" value="Genomic_DNA"/>
</dbReference>
<dbReference type="Pfam" id="PF06398">
    <property type="entry name" value="Pex24p"/>
    <property type="match status" value="1"/>
</dbReference>
<dbReference type="InterPro" id="IPR010482">
    <property type="entry name" value="TECPR1-like_DysF"/>
</dbReference>
<evidence type="ECO:0000256" key="5">
    <source>
        <dbReference type="SAM" id="Coils"/>
    </source>
</evidence>